<dbReference type="EMBL" id="MU858051">
    <property type="protein sequence ID" value="KAK4218807.1"/>
    <property type="molecule type" value="Genomic_DNA"/>
</dbReference>
<keyword evidence="1" id="KW-0863">Zinc-finger</keyword>
<accession>A0AAN6YLD1</accession>
<evidence type="ECO:0000256" key="1">
    <source>
        <dbReference type="PROSITE-ProRule" id="PRU00042"/>
    </source>
</evidence>
<name>A0AAN6YLD1_9PEZI</name>
<feature type="compositionally biased region" description="Polar residues" evidence="2">
    <location>
        <begin position="310"/>
        <end position="325"/>
    </location>
</feature>
<dbReference type="SMART" id="SM00355">
    <property type="entry name" value="ZnF_C2H2"/>
    <property type="match status" value="3"/>
</dbReference>
<protein>
    <recommendedName>
        <fullName evidence="3">C2H2-type domain-containing protein</fullName>
    </recommendedName>
</protein>
<sequence length="598" mass="66462">MSSIIHRQLVQDGGSHPASVSAIRNNSSHVSLGQASMTDHCGSPTPFYRYDDKVVTSGTTARMVLMFMRDLVEPPGNQARQCYACPMRECRKAFNEPLPLIQHLLTCPDLLRGGIFDCDKCNAWHQVPTNEKDWEQWSGWRSHPAPFQRKRSFSSKMRETFTIRRKDSSRKANASPEPHIDHGYSLNIRMGSLPIEQQRGMANGVCPEHHVIHPSQRPVPDFLGPQKIIPDLDRNMFWPGMVDDISELHSASSIAPSSFETEPSQPASTNTSQTTLYTSAFPNYAASTPSAHSRDHRLPAQQYPLFSPHSAFSSEPRSSTMSSAMSIDEPLTATEPALSPNEIGPVTSSTNQSWWPPKTGPDVQTLTPVSSSCFPIQSPVGGMMTGDTSGEMTAPTSPCTTSPGMEDRNATPGPQYYPMQHASMDQHTMSRALSHESMHGSQITNLYELGLSDAHNISPLSPQSPHTHHMGMHGKSNADSPTEELMCDECQWKPRGVRENLKGYLRKHKNTHKGLRLACEVPGCTKTFSRLDNLKKHKKDKHGMSDDGPSILPSRRVADEYTDHMEDDPDKRPSTSDSRIRAVVMAEDYSMLWPALHF</sequence>
<dbReference type="InterPro" id="IPR013087">
    <property type="entry name" value="Znf_C2H2_type"/>
</dbReference>
<keyword evidence="5" id="KW-1185">Reference proteome</keyword>
<dbReference type="InterPro" id="IPR036236">
    <property type="entry name" value="Znf_C2H2_sf"/>
</dbReference>
<dbReference type="Gene3D" id="3.30.160.60">
    <property type="entry name" value="Classic Zinc Finger"/>
    <property type="match status" value="1"/>
</dbReference>
<dbReference type="PROSITE" id="PS00028">
    <property type="entry name" value="ZINC_FINGER_C2H2_1"/>
    <property type="match status" value="1"/>
</dbReference>
<dbReference type="PROSITE" id="PS50157">
    <property type="entry name" value="ZINC_FINGER_C2H2_2"/>
    <property type="match status" value="1"/>
</dbReference>
<dbReference type="SUPFAM" id="SSF57667">
    <property type="entry name" value="beta-beta-alpha zinc fingers"/>
    <property type="match status" value="1"/>
</dbReference>
<reference evidence="4" key="2">
    <citation type="submission" date="2023-05" db="EMBL/GenBank/DDBJ databases">
        <authorList>
            <consortium name="Lawrence Berkeley National Laboratory"/>
            <person name="Steindorff A."/>
            <person name="Hensen N."/>
            <person name="Bonometti L."/>
            <person name="Westerberg I."/>
            <person name="Brannstrom I.O."/>
            <person name="Guillou S."/>
            <person name="Cros-Aarteil S."/>
            <person name="Calhoun S."/>
            <person name="Haridas S."/>
            <person name="Kuo A."/>
            <person name="Mondo S."/>
            <person name="Pangilinan J."/>
            <person name="Riley R."/>
            <person name="Labutti K."/>
            <person name="Andreopoulos B."/>
            <person name="Lipzen A."/>
            <person name="Chen C."/>
            <person name="Yanf M."/>
            <person name="Daum C."/>
            <person name="Ng V."/>
            <person name="Clum A."/>
            <person name="Ohm R."/>
            <person name="Martin F."/>
            <person name="Silar P."/>
            <person name="Natvig D."/>
            <person name="Lalanne C."/>
            <person name="Gautier V."/>
            <person name="Ament-Velasquez S.L."/>
            <person name="Kruys A."/>
            <person name="Hutchinson M.I."/>
            <person name="Powell A.J."/>
            <person name="Barry K."/>
            <person name="Miller A.N."/>
            <person name="Grigoriev I.V."/>
            <person name="Debuchy R."/>
            <person name="Gladieux P."/>
            <person name="Thoren M.H."/>
            <person name="Johannesson H."/>
        </authorList>
    </citation>
    <scope>NUCLEOTIDE SEQUENCE</scope>
    <source>
        <strain evidence="4">PSN293</strain>
    </source>
</reference>
<feature type="region of interest" description="Disordered" evidence="2">
    <location>
        <begin position="162"/>
        <end position="183"/>
    </location>
</feature>
<dbReference type="GO" id="GO:0008270">
    <property type="term" value="F:zinc ion binding"/>
    <property type="evidence" value="ECO:0007669"/>
    <property type="project" value="UniProtKB-KW"/>
</dbReference>
<evidence type="ECO:0000256" key="2">
    <source>
        <dbReference type="SAM" id="MobiDB-lite"/>
    </source>
</evidence>
<feature type="domain" description="C2H2-type" evidence="3">
    <location>
        <begin position="517"/>
        <end position="547"/>
    </location>
</feature>
<organism evidence="4 5">
    <name type="scientific">Rhypophila decipiens</name>
    <dbReference type="NCBI Taxonomy" id="261697"/>
    <lineage>
        <taxon>Eukaryota</taxon>
        <taxon>Fungi</taxon>
        <taxon>Dikarya</taxon>
        <taxon>Ascomycota</taxon>
        <taxon>Pezizomycotina</taxon>
        <taxon>Sordariomycetes</taxon>
        <taxon>Sordariomycetidae</taxon>
        <taxon>Sordariales</taxon>
        <taxon>Naviculisporaceae</taxon>
        <taxon>Rhypophila</taxon>
    </lineage>
</organism>
<keyword evidence="1" id="KW-0862">Zinc</keyword>
<feature type="region of interest" description="Disordered" evidence="2">
    <location>
        <begin position="253"/>
        <end position="272"/>
    </location>
</feature>
<proteinExistence type="predicted"/>
<dbReference type="AlphaFoldDB" id="A0AAN6YLD1"/>
<gene>
    <name evidence="4" type="ORF">QBC37DRAFT_305135</name>
</gene>
<keyword evidence="1" id="KW-0479">Metal-binding</keyword>
<reference evidence="4" key="1">
    <citation type="journal article" date="2023" name="Mol. Phylogenet. Evol.">
        <title>Genome-scale phylogeny and comparative genomics of the fungal order Sordariales.</title>
        <authorList>
            <person name="Hensen N."/>
            <person name="Bonometti L."/>
            <person name="Westerberg I."/>
            <person name="Brannstrom I.O."/>
            <person name="Guillou S."/>
            <person name="Cros-Aarteil S."/>
            <person name="Calhoun S."/>
            <person name="Haridas S."/>
            <person name="Kuo A."/>
            <person name="Mondo S."/>
            <person name="Pangilinan J."/>
            <person name="Riley R."/>
            <person name="LaButti K."/>
            <person name="Andreopoulos B."/>
            <person name="Lipzen A."/>
            <person name="Chen C."/>
            <person name="Yan M."/>
            <person name="Daum C."/>
            <person name="Ng V."/>
            <person name="Clum A."/>
            <person name="Steindorff A."/>
            <person name="Ohm R.A."/>
            <person name="Martin F."/>
            <person name="Silar P."/>
            <person name="Natvig D.O."/>
            <person name="Lalanne C."/>
            <person name="Gautier V."/>
            <person name="Ament-Velasquez S.L."/>
            <person name="Kruys A."/>
            <person name="Hutchinson M.I."/>
            <person name="Powell A.J."/>
            <person name="Barry K."/>
            <person name="Miller A.N."/>
            <person name="Grigoriev I.V."/>
            <person name="Debuchy R."/>
            <person name="Gladieux P."/>
            <person name="Hiltunen Thoren M."/>
            <person name="Johannesson H."/>
        </authorList>
    </citation>
    <scope>NUCLEOTIDE SEQUENCE</scope>
    <source>
        <strain evidence="4">PSN293</strain>
    </source>
</reference>
<comment type="caution">
    <text evidence="4">The sequence shown here is derived from an EMBL/GenBank/DDBJ whole genome shotgun (WGS) entry which is preliminary data.</text>
</comment>
<dbReference type="Proteomes" id="UP001301769">
    <property type="component" value="Unassembled WGS sequence"/>
</dbReference>
<evidence type="ECO:0000313" key="4">
    <source>
        <dbReference type="EMBL" id="KAK4218807.1"/>
    </source>
</evidence>
<evidence type="ECO:0000259" key="3">
    <source>
        <dbReference type="PROSITE" id="PS50157"/>
    </source>
</evidence>
<feature type="region of interest" description="Disordered" evidence="2">
    <location>
        <begin position="306"/>
        <end position="358"/>
    </location>
</feature>
<evidence type="ECO:0000313" key="5">
    <source>
        <dbReference type="Proteomes" id="UP001301769"/>
    </source>
</evidence>